<evidence type="ECO:0000256" key="5">
    <source>
        <dbReference type="PIRSR" id="PIRSR604294-1"/>
    </source>
</evidence>
<dbReference type="Proteomes" id="UP001285908">
    <property type="component" value="Unassembled WGS sequence"/>
</dbReference>
<keyword evidence="4 5" id="KW-0408">Iron</keyword>
<evidence type="ECO:0000256" key="1">
    <source>
        <dbReference type="ARBA" id="ARBA00006787"/>
    </source>
</evidence>
<feature type="binding site" evidence="5">
    <location>
        <position position="248"/>
    </location>
    <ligand>
        <name>Fe cation</name>
        <dbReference type="ChEBI" id="CHEBI:24875"/>
        <note>catalytic</note>
    </ligand>
</feature>
<organism evidence="7 8">
    <name type="scientific">Neurospora hispaniola</name>
    <dbReference type="NCBI Taxonomy" id="588809"/>
    <lineage>
        <taxon>Eukaryota</taxon>
        <taxon>Fungi</taxon>
        <taxon>Dikarya</taxon>
        <taxon>Ascomycota</taxon>
        <taxon>Pezizomycotina</taxon>
        <taxon>Sordariomycetes</taxon>
        <taxon>Sordariomycetidae</taxon>
        <taxon>Sordariales</taxon>
        <taxon>Sordariaceae</taxon>
        <taxon>Neurospora</taxon>
    </lineage>
</organism>
<accession>A0AAJ0MMN8</accession>
<dbReference type="PANTHER" id="PTHR10543:SF89">
    <property type="entry name" value="CAROTENOID 9,10(9',10')-CLEAVAGE DIOXYGENASE 1"/>
    <property type="match status" value="1"/>
</dbReference>
<evidence type="ECO:0000256" key="3">
    <source>
        <dbReference type="ARBA" id="ARBA00023002"/>
    </source>
</evidence>
<comment type="caution">
    <text evidence="7">The sequence shown here is derived from an EMBL/GenBank/DDBJ whole genome shotgun (WGS) entry which is preliminary data.</text>
</comment>
<reference evidence="7 8" key="1">
    <citation type="journal article" date="2023" name="Mol. Phylogenet. Evol.">
        <title>Genome-scale phylogeny and comparative genomics of the fungal order Sordariales.</title>
        <authorList>
            <person name="Hensen N."/>
            <person name="Bonometti L."/>
            <person name="Westerberg I."/>
            <person name="Brannstrom I.O."/>
            <person name="Guillou S."/>
            <person name="Cros-Aarteil S."/>
            <person name="Calhoun S."/>
            <person name="Haridas S."/>
            <person name="Kuo A."/>
            <person name="Mondo S."/>
            <person name="Pangilinan J."/>
            <person name="Riley R."/>
            <person name="LaButti K."/>
            <person name="Andreopoulos B."/>
            <person name="Lipzen A."/>
            <person name="Chen C."/>
            <person name="Yan M."/>
            <person name="Daum C."/>
            <person name="Ng V."/>
            <person name="Clum A."/>
            <person name="Steindorff A."/>
            <person name="Ohm R.A."/>
            <person name="Martin F."/>
            <person name="Silar P."/>
            <person name="Natvig D.O."/>
            <person name="Lalanne C."/>
            <person name="Gautier V."/>
            <person name="Ament-Velasquez S.L."/>
            <person name="Kruys A."/>
            <person name="Hutchinson M.I."/>
            <person name="Powell A.J."/>
            <person name="Barry K."/>
            <person name="Miller A.N."/>
            <person name="Grigoriev I.V."/>
            <person name="Debuchy R."/>
            <person name="Gladieux P."/>
            <person name="Hiltunen Thoren M."/>
            <person name="Johannesson H."/>
        </authorList>
    </citation>
    <scope>NUCLEOTIDE SEQUENCE [LARGE SCALE GENOMIC DNA]</scope>
    <source>
        <strain evidence="7 8">FGSC 10403</strain>
    </source>
</reference>
<evidence type="ECO:0000256" key="6">
    <source>
        <dbReference type="SAM" id="MobiDB-lite"/>
    </source>
</evidence>
<dbReference type="Pfam" id="PF03055">
    <property type="entry name" value="RPE65"/>
    <property type="match status" value="1"/>
</dbReference>
<feature type="binding site" evidence="5">
    <location>
        <position position="313"/>
    </location>
    <ligand>
        <name>Fe cation</name>
        <dbReference type="ChEBI" id="CHEBI:24875"/>
        <note>catalytic</note>
    </ligand>
</feature>
<protein>
    <submittedName>
        <fullName evidence="7">Carotenoid oxygenase</fullName>
    </submittedName>
</protein>
<dbReference type="RefSeq" id="XP_062688785.1">
    <property type="nucleotide sequence ID" value="XM_062834078.1"/>
</dbReference>
<proteinExistence type="inferred from homology"/>
<sequence>MAEYVFSDAPKDSHGNGVKDAVPGKQPEELPPAPRYFQGENTAGFMRPVRFEGDITNLEVVGEIPKSIEGTFYRVMPEPHLPSFIPNDPWFNGDGNISGFYFKDGHVDLKQRYVRTEKFVREAEARRSLLGKYRNKYTDLVEFKVRSTANTNIVYWRGQLLALKEDSPPYAMDPETLETFGVYDFDGQLPSLTFTAHPKFDPVTREMVCFGYEAKGDGTRDICYYSFGPDGKIAETVWLVSPVCGMIHDFAVTENFVIFPIIPLVCDVERMKQGGDHWQWDYSIPMYIGVLPRRGAQGSDVKWFEAPHGFAGHVANAFEDDKGHIQLQMAYAKDNVFFWWPDANGKGPRPGEVEAHFANFVLDYQSDELQLGEPTYLVDDDMEFPRIDDRVATRQHKHTFFCIFDRKPGVTDFEFVMPRAGGGAPISNGLAHLNHKTGDIQRYLPGPRKLTGECIFIPRNSEAAEGDGYVMVLLANYEDMCSELAVLDTKDLTKEVALIKLPVRLRPGLHGNWVDKSDVDGHPAPL</sequence>
<dbReference type="GO" id="GO:0010436">
    <property type="term" value="F:carotenoid dioxygenase activity"/>
    <property type="evidence" value="ECO:0007669"/>
    <property type="project" value="TreeGrafter"/>
</dbReference>
<evidence type="ECO:0000313" key="7">
    <source>
        <dbReference type="EMBL" id="KAK3486022.1"/>
    </source>
</evidence>
<dbReference type="EMBL" id="JAULSX010000009">
    <property type="protein sequence ID" value="KAK3486022.1"/>
    <property type="molecule type" value="Genomic_DNA"/>
</dbReference>
<comment type="similarity">
    <text evidence="1">Belongs to the carotenoid oxygenase family.</text>
</comment>
<dbReference type="PANTHER" id="PTHR10543">
    <property type="entry name" value="BETA-CAROTENE DIOXYGENASE"/>
    <property type="match status" value="1"/>
</dbReference>
<keyword evidence="8" id="KW-1185">Reference proteome</keyword>
<gene>
    <name evidence="7" type="ORF">B0T23DRAFT_243970</name>
</gene>
<evidence type="ECO:0000256" key="2">
    <source>
        <dbReference type="ARBA" id="ARBA00022723"/>
    </source>
</evidence>
<feature type="binding site" evidence="5">
    <location>
        <position position="197"/>
    </location>
    <ligand>
        <name>Fe cation</name>
        <dbReference type="ChEBI" id="CHEBI:24875"/>
        <note>catalytic</note>
    </ligand>
</feature>
<dbReference type="InterPro" id="IPR004294">
    <property type="entry name" value="Carotenoid_Oase"/>
</dbReference>
<evidence type="ECO:0000313" key="8">
    <source>
        <dbReference type="Proteomes" id="UP001285908"/>
    </source>
</evidence>
<evidence type="ECO:0000256" key="4">
    <source>
        <dbReference type="ARBA" id="ARBA00023004"/>
    </source>
</evidence>
<dbReference type="GO" id="GO:0016121">
    <property type="term" value="P:carotene catabolic process"/>
    <property type="evidence" value="ECO:0007669"/>
    <property type="project" value="TreeGrafter"/>
</dbReference>
<name>A0AAJ0MMN8_9PEZI</name>
<feature type="binding site" evidence="5">
    <location>
        <position position="510"/>
    </location>
    <ligand>
        <name>Fe cation</name>
        <dbReference type="ChEBI" id="CHEBI:24875"/>
        <note>catalytic</note>
    </ligand>
</feature>
<keyword evidence="3" id="KW-0560">Oxidoreductase</keyword>
<dbReference type="AlphaFoldDB" id="A0AAJ0MMN8"/>
<keyword evidence="2 5" id="KW-0479">Metal-binding</keyword>
<dbReference type="GO" id="GO:0046872">
    <property type="term" value="F:metal ion binding"/>
    <property type="evidence" value="ECO:0007669"/>
    <property type="project" value="UniProtKB-KW"/>
</dbReference>
<dbReference type="GeneID" id="87871700"/>
<comment type="cofactor">
    <cofactor evidence="5">
        <name>Fe(2+)</name>
        <dbReference type="ChEBI" id="CHEBI:29033"/>
    </cofactor>
    <text evidence="5">Binds 1 Fe(2+) ion per subunit.</text>
</comment>
<feature type="region of interest" description="Disordered" evidence="6">
    <location>
        <begin position="1"/>
        <end position="33"/>
    </location>
</feature>